<evidence type="ECO:0000256" key="2">
    <source>
        <dbReference type="ARBA" id="ARBA00022827"/>
    </source>
</evidence>
<sequence length="405" mass="44353">MCGLLCAIGLKKAGIDVHIFEAAPKFDEIGAGVGLGPNALRALKELGVLDAVLLRADERVPTERSFTFVTGAGAHEHIYDYPTLPQDVGIGIYRPAFLEALLPLLDPLITHFNKRCTSISCSDQGTHALHFADGTAHETDLVVGADGIRSVVRNFVVKNEPDPLVFSNTVAYRALVSADVLESAGVKTNLRQRPVCFVGDDRHIITFPIQGKKMINIVAFSTNSRLLVGSVTIPLPWVESVSEKELLDEYAGWGNDARIILGHIQQPSKWYIHYLDPPLSSYIHQRIVLIGDAAHAMAPHLGSGVGQGFEDVFVLCALLGHPNTRKANLEAAIRTYDSIRRPRANMVLRQSSMAGEIYEAHGKDGETIQSLRHKLKGIWAPVWHHDLAADIVTVMDSLHARKARL</sequence>
<protein>
    <submittedName>
        <fullName evidence="5">FAD/NAD(P)-binding domain-containing protein</fullName>
    </submittedName>
</protein>
<feature type="domain" description="FAD-binding" evidence="4">
    <location>
        <begin position="2"/>
        <end position="351"/>
    </location>
</feature>
<evidence type="ECO:0000313" key="6">
    <source>
        <dbReference type="Proteomes" id="UP000807353"/>
    </source>
</evidence>
<dbReference type="PANTHER" id="PTHR46720">
    <property type="entry name" value="HYDROXYLASE, PUTATIVE (AFU_ORTHOLOGUE AFUA_3G01460)-RELATED"/>
    <property type="match status" value="1"/>
</dbReference>
<dbReference type="EMBL" id="MU150229">
    <property type="protein sequence ID" value="KAF9469670.1"/>
    <property type="molecule type" value="Genomic_DNA"/>
</dbReference>
<gene>
    <name evidence="5" type="ORF">BDZ94DRAFT_1242979</name>
</gene>
<name>A0A9P5YLA8_9AGAR</name>
<evidence type="ECO:0000256" key="3">
    <source>
        <dbReference type="ARBA" id="ARBA00023002"/>
    </source>
</evidence>
<dbReference type="InterPro" id="IPR051104">
    <property type="entry name" value="FAD_monoxygenase"/>
</dbReference>
<organism evidence="5 6">
    <name type="scientific">Collybia nuda</name>
    <dbReference type="NCBI Taxonomy" id="64659"/>
    <lineage>
        <taxon>Eukaryota</taxon>
        <taxon>Fungi</taxon>
        <taxon>Dikarya</taxon>
        <taxon>Basidiomycota</taxon>
        <taxon>Agaricomycotina</taxon>
        <taxon>Agaricomycetes</taxon>
        <taxon>Agaricomycetidae</taxon>
        <taxon>Agaricales</taxon>
        <taxon>Tricholomatineae</taxon>
        <taxon>Clitocybaceae</taxon>
        <taxon>Collybia</taxon>
    </lineage>
</organism>
<dbReference type="SUPFAM" id="SSF54373">
    <property type="entry name" value="FAD-linked reductases, C-terminal domain"/>
    <property type="match status" value="1"/>
</dbReference>
<dbReference type="AlphaFoldDB" id="A0A9P5YLA8"/>
<proteinExistence type="predicted"/>
<dbReference type="InterPro" id="IPR002938">
    <property type="entry name" value="FAD-bd"/>
</dbReference>
<keyword evidence="6" id="KW-1185">Reference proteome</keyword>
<reference evidence="5" key="1">
    <citation type="submission" date="2020-11" db="EMBL/GenBank/DDBJ databases">
        <authorList>
            <consortium name="DOE Joint Genome Institute"/>
            <person name="Ahrendt S."/>
            <person name="Riley R."/>
            <person name="Andreopoulos W."/>
            <person name="Labutti K."/>
            <person name="Pangilinan J."/>
            <person name="Ruiz-Duenas F.J."/>
            <person name="Barrasa J.M."/>
            <person name="Sanchez-Garcia M."/>
            <person name="Camarero S."/>
            <person name="Miyauchi S."/>
            <person name="Serrano A."/>
            <person name="Linde D."/>
            <person name="Babiker R."/>
            <person name="Drula E."/>
            <person name="Ayuso-Fernandez I."/>
            <person name="Pacheco R."/>
            <person name="Padilla G."/>
            <person name="Ferreira P."/>
            <person name="Barriuso J."/>
            <person name="Kellner H."/>
            <person name="Castanera R."/>
            <person name="Alfaro M."/>
            <person name="Ramirez L."/>
            <person name="Pisabarro A.G."/>
            <person name="Kuo A."/>
            <person name="Tritt A."/>
            <person name="Lipzen A."/>
            <person name="He G."/>
            <person name="Yan M."/>
            <person name="Ng V."/>
            <person name="Cullen D."/>
            <person name="Martin F."/>
            <person name="Rosso M.-N."/>
            <person name="Henrissat B."/>
            <person name="Hibbett D."/>
            <person name="Martinez A.T."/>
            <person name="Grigoriev I.V."/>
        </authorList>
    </citation>
    <scope>NUCLEOTIDE SEQUENCE</scope>
    <source>
        <strain evidence="5">CBS 247.69</strain>
    </source>
</reference>
<dbReference type="Proteomes" id="UP000807353">
    <property type="component" value="Unassembled WGS sequence"/>
</dbReference>
<dbReference type="InterPro" id="IPR036188">
    <property type="entry name" value="FAD/NAD-bd_sf"/>
</dbReference>
<dbReference type="OrthoDB" id="417877at2759"/>
<dbReference type="PANTHER" id="PTHR46720:SF3">
    <property type="entry name" value="FAD-BINDING DOMAIN-CONTAINING PROTEIN-RELATED"/>
    <property type="match status" value="1"/>
</dbReference>
<comment type="caution">
    <text evidence="5">The sequence shown here is derived from an EMBL/GenBank/DDBJ whole genome shotgun (WGS) entry which is preliminary data.</text>
</comment>
<dbReference type="GO" id="GO:0071949">
    <property type="term" value="F:FAD binding"/>
    <property type="evidence" value="ECO:0007669"/>
    <property type="project" value="InterPro"/>
</dbReference>
<dbReference type="Pfam" id="PF01494">
    <property type="entry name" value="FAD_binding_3"/>
    <property type="match status" value="1"/>
</dbReference>
<evidence type="ECO:0000313" key="5">
    <source>
        <dbReference type="EMBL" id="KAF9469670.1"/>
    </source>
</evidence>
<accession>A0A9P5YLA8</accession>
<dbReference type="SUPFAM" id="SSF51905">
    <property type="entry name" value="FAD/NAD(P)-binding domain"/>
    <property type="match status" value="1"/>
</dbReference>
<evidence type="ECO:0000256" key="1">
    <source>
        <dbReference type="ARBA" id="ARBA00022630"/>
    </source>
</evidence>
<dbReference type="GO" id="GO:0044550">
    <property type="term" value="P:secondary metabolite biosynthetic process"/>
    <property type="evidence" value="ECO:0007669"/>
    <property type="project" value="TreeGrafter"/>
</dbReference>
<keyword evidence="1" id="KW-0285">Flavoprotein</keyword>
<keyword evidence="3" id="KW-0560">Oxidoreductase</keyword>
<dbReference type="PRINTS" id="PR00420">
    <property type="entry name" value="RNGMNOXGNASE"/>
</dbReference>
<evidence type="ECO:0000259" key="4">
    <source>
        <dbReference type="Pfam" id="PF01494"/>
    </source>
</evidence>
<keyword evidence="2" id="KW-0274">FAD</keyword>
<dbReference type="GO" id="GO:0016491">
    <property type="term" value="F:oxidoreductase activity"/>
    <property type="evidence" value="ECO:0007669"/>
    <property type="project" value="UniProtKB-KW"/>
</dbReference>
<dbReference type="Gene3D" id="3.50.50.60">
    <property type="entry name" value="FAD/NAD(P)-binding domain"/>
    <property type="match status" value="1"/>
</dbReference>